<reference evidence="1 2" key="1">
    <citation type="submission" date="2017-06" db="EMBL/GenBank/DDBJ databases">
        <title>Comparative genomic analysis of Ambrosia Fusariam Clade fungi.</title>
        <authorList>
            <person name="Stajich J.E."/>
            <person name="Carrillo J."/>
            <person name="Kijimoto T."/>
            <person name="Eskalen A."/>
            <person name="O'Donnell K."/>
            <person name="Kasson M."/>
        </authorList>
    </citation>
    <scope>NUCLEOTIDE SEQUENCE [LARGE SCALE GENOMIC DNA]</scope>
    <source>
        <strain evidence="1">UCR3666</strain>
    </source>
</reference>
<protein>
    <submittedName>
        <fullName evidence="1">Uncharacterized protein</fullName>
    </submittedName>
</protein>
<dbReference type="Proteomes" id="UP000277212">
    <property type="component" value="Unassembled WGS sequence"/>
</dbReference>
<keyword evidence="2" id="KW-1185">Reference proteome</keyword>
<accession>A0A3M2RE97</accession>
<dbReference type="EMBL" id="NKUJ01000504">
    <property type="protein sequence ID" value="RMJ03568.1"/>
    <property type="molecule type" value="Genomic_DNA"/>
</dbReference>
<gene>
    <name evidence="1" type="ORF">CDV36_014897</name>
</gene>
<dbReference type="OrthoDB" id="10278072at2759"/>
<dbReference type="AlphaFoldDB" id="A0A3M2RE97"/>
<proteinExistence type="predicted"/>
<sequence>MVNSLTMFAASLSDDVILNKVKQFDEPLGALSTEPAKWRYSQQTNPFSPSRLGMAPFTLLVLRVDVMTLQLLRDSGTDISHDLKTQLGGFGLPKTWTEYHALLHENDGVLGQRYFEEVSLFFYPRPDPGPSLLQPVTYSLAHAHKQQLYKFMSRPFIERLQGLPTWGPDMTTASIRAHFVEGDVVLDIDWTDQDSNTLPTVFKEEEWGTVHVKTTHQLLIQISPERAGSIIQSIYHPTNRSIEPVVTDCIKTDDDFYKRRRTGWDHTGI</sequence>
<name>A0A3M2RE97_9HYPO</name>
<comment type="caution">
    <text evidence="1">The sequence shown here is derived from an EMBL/GenBank/DDBJ whole genome shotgun (WGS) entry which is preliminary data.</text>
</comment>
<evidence type="ECO:0000313" key="2">
    <source>
        <dbReference type="Proteomes" id="UP000277212"/>
    </source>
</evidence>
<organism evidence="1 2">
    <name type="scientific">Fusarium kuroshium</name>
    <dbReference type="NCBI Taxonomy" id="2010991"/>
    <lineage>
        <taxon>Eukaryota</taxon>
        <taxon>Fungi</taxon>
        <taxon>Dikarya</taxon>
        <taxon>Ascomycota</taxon>
        <taxon>Pezizomycotina</taxon>
        <taxon>Sordariomycetes</taxon>
        <taxon>Hypocreomycetidae</taxon>
        <taxon>Hypocreales</taxon>
        <taxon>Nectriaceae</taxon>
        <taxon>Fusarium</taxon>
        <taxon>Fusarium solani species complex</taxon>
    </lineage>
</organism>
<evidence type="ECO:0000313" key="1">
    <source>
        <dbReference type="EMBL" id="RMJ03568.1"/>
    </source>
</evidence>